<feature type="domain" description="Filamentous haemagglutinin FhaB/tRNA nuclease CdiA-like TPS" evidence="2">
    <location>
        <begin position="47"/>
        <end position="166"/>
    </location>
</feature>
<dbReference type="InterPro" id="IPR008619">
    <property type="entry name" value="Filamentous_hemagglutn_rpt"/>
</dbReference>
<accession>K8X0K4</accession>
<dbReference type="InterPro" id="IPR012334">
    <property type="entry name" value="Pectin_lyas_fold"/>
</dbReference>
<sequence length="841" mass="89076">MNRKNKSYFKLVFLFFSFIATLSMATIMQANSINELESDEQIKNLEKANVQIFNIASTINDGSLNTVDSFDVTESGTILNNSKDGADTQLSGHIDGNSNLSNGVAKVIVLEVNSKNPSTVNGLVEVAGSNAQVILSNPSGIICNSCGFLSANRVVLTTGSLSVKNNTVDGYKVEKGNIAINNGATFNSVIKNIDLIARNIFIDGIIDVNSSEVRITTGANQVNAENDQAIAITGSGATSKYSFQIVKDAELNTKSLKFIGTENKSPLQIYGKLGAEEGGINIVHSGILQNEKGKISTKGDVNISLDGGISNITGKIKSSKTITIDTKGQKFSNIDGSDISSLGTVSINSGALTNYASYIASDNLLNIQTNGNEITNSSTIGANLGLASTNGITINSGLFSNKKGKIESNGNIDFNTNNKNFNNIDSTIDTAENINLNSGIFNNNQSRLRSIKKVTINTNGNTLKNDGLTADTDSDDSLGILSGEGGMSITISGLTNDKAIIATEGNMDFVNKGKISNQWGHIKSGGFLNFTSESIDNLYGGLAAKQGADVTIEKTLDNNFGVVFLEGENSTIKTPYVNNHKGVIKGDSINIKTNKFNNTSGLIVTQVDLDIDSAEVTNNNSSGYRPEMGFYIGQPDQIGGVISKGNIILKGDKLTSSSGRIITEKGNLDINYKTVDNSRGLIASKKEAFITSETFTNNHGTLYGKEKLKLNTNKLSNTGSGTVEDNNLDGVIASDGMTEITISTDFENKGMISGIKELLINVNGKYTNGSKSFMSGENGFNLRVTGNVINNGTLNSTKISSITGKDITNEKSGVIVGRDGVKIDSSGSYTNKGKVVGQIIE</sequence>
<feature type="chain" id="PRO_5003921690" evidence="1">
    <location>
        <begin position="26"/>
        <end position="841"/>
    </location>
</feature>
<gene>
    <name evidence="3" type="ORF">OOA_08866</name>
</gene>
<dbReference type="STRING" id="1141662.OOA_08866"/>
<dbReference type="RefSeq" id="WP_008911789.1">
    <property type="nucleotide sequence ID" value="NZ_KB233222.1"/>
</dbReference>
<dbReference type="SMART" id="SM00912">
    <property type="entry name" value="Haemagg_act"/>
    <property type="match status" value="1"/>
</dbReference>
<dbReference type="OrthoDB" id="2664633at2"/>
<evidence type="ECO:0000256" key="1">
    <source>
        <dbReference type="SAM" id="SignalP"/>
    </source>
</evidence>
<evidence type="ECO:0000259" key="2">
    <source>
        <dbReference type="SMART" id="SM00912"/>
    </source>
</evidence>
<name>K8X0K4_9GAMM</name>
<reference evidence="3 4" key="1">
    <citation type="journal article" date="2012" name="BMC Genomics">
        <title>Comparative genomics of bacteria in the genus Providencia isolated from wild Drosophila melanogaster.</title>
        <authorList>
            <person name="Galac M.R."/>
            <person name="Lazzaro B.P."/>
        </authorList>
    </citation>
    <scope>NUCLEOTIDE SEQUENCE [LARGE SCALE GENOMIC DNA]</scope>
    <source>
        <strain evidence="3 4">DSM 19968</strain>
    </source>
</reference>
<dbReference type="NCBIfam" id="TIGR01901">
    <property type="entry name" value="adhes_NPXG"/>
    <property type="match status" value="1"/>
</dbReference>
<dbReference type="HOGENOM" id="CLU_000043_7_1_6"/>
<evidence type="ECO:0000313" key="4">
    <source>
        <dbReference type="Proteomes" id="UP000009336"/>
    </source>
</evidence>
<dbReference type="NCBIfam" id="TIGR01731">
    <property type="entry name" value="fil_hemag_20aa"/>
    <property type="match status" value="5"/>
</dbReference>
<dbReference type="Proteomes" id="UP000009336">
    <property type="component" value="Unassembled WGS sequence"/>
</dbReference>
<organism evidence="3 4">
    <name type="scientific">Providencia burhodogranariea DSM 19968</name>
    <dbReference type="NCBI Taxonomy" id="1141662"/>
    <lineage>
        <taxon>Bacteria</taxon>
        <taxon>Pseudomonadati</taxon>
        <taxon>Pseudomonadota</taxon>
        <taxon>Gammaproteobacteria</taxon>
        <taxon>Enterobacterales</taxon>
        <taxon>Morganellaceae</taxon>
        <taxon>Providencia</taxon>
    </lineage>
</organism>
<dbReference type="Pfam" id="PF05594">
    <property type="entry name" value="Fil_haemagg"/>
    <property type="match status" value="5"/>
</dbReference>
<dbReference type="InterPro" id="IPR008638">
    <property type="entry name" value="FhaB/CdiA-like_TPS"/>
</dbReference>
<dbReference type="PATRIC" id="fig|1141662.3.peg.1794"/>
<feature type="signal peptide" evidence="1">
    <location>
        <begin position="1"/>
        <end position="25"/>
    </location>
</feature>
<dbReference type="SUPFAM" id="SSF51126">
    <property type="entry name" value="Pectin lyase-like"/>
    <property type="match status" value="1"/>
</dbReference>
<comment type="caution">
    <text evidence="3">The sequence shown here is derived from an EMBL/GenBank/DDBJ whole genome shotgun (WGS) entry which is preliminary data.</text>
</comment>
<dbReference type="Pfam" id="PF05860">
    <property type="entry name" value="TPS"/>
    <property type="match status" value="1"/>
</dbReference>
<proteinExistence type="predicted"/>
<dbReference type="Gene3D" id="2.160.20.10">
    <property type="entry name" value="Single-stranded right-handed beta-helix, Pectin lyase-like"/>
    <property type="match status" value="1"/>
</dbReference>
<protein>
    <submittedName>
        <fullName evidence="3">Hemagglutinin</fullName>
    </submittedName>
</protein>
<dbReference type="InterPro" id="IPR011050">
    <property type="entry name" value="Pectin_lyase_fold/virulence"/>
</dbReference>
<dbReference type="EMBL" id="AKKL01000022">
    <property type="protein sequence ID" value="EKT61990.1"/>
    <property type="molecule type" value="Genomic_DNA"/>
</dbReference>
<dbReference type="eggNOG" id="COG3210">
    <property type="taxonomic scope" value="Bacteria"/>
</dbReference>
<dbReference type="InterPro" id="IPR010069">
    <property type="entry name" value="CdiA_FHA1_rpt"/>
</dbReference>
<dbReference type="AlphaFoldDB" id="K8X0K4"/>
<keyword evidence="1" id="KW-0732">Signal</keyword>
<evidence type="ECO:0000313" key="3">
    <source>
        <dbReference type="EMBL" id="EKT61990.1"/>
    </source>
</evidence>
<keyword evidence="4" id="KW-1185">Reference proteome</keyword>